<dbReference type="RefSeq" id="WP_015250762.1">
    <property type="nucleotide sequence ID" value="NC_019895.1"/>
</dbReference>
<name>L0DRU1_SINAD</name>
<accession>L0DRU1</accession>
<protein>
    <submittedName>
        <fullName evidence="1">Uncharacterized protein</fullName>
    </submittedName>
</protein>
<dbReference type="HOGENOM" id="CLU_1440175_0_0_0"/>
<dbReference type="KEGG" id="saci:Sinac_7673"/>
<evidence type="ECO:0000313" key="1">
    <source>
        <dbReference type="EMBL" id="AGA31702.1"/>
    </source>
</evidence>
<organism evidence="1 2">
    <name type="scientific">Singulisphaera acidiphila (strain ATCC BAA-1392 / DSM 18658 / VKM B-2454 / MOB10)</name>
    <dbReference type="NCBI Taxonomy" id="886293"/>
    <lineage>
        <taxon>Bacteria</taxon>
        <taxon>Pseudomonadati</taxon>
        <taxon>Planctomycetota</taxon>
        <taxon>Planctomycetia</taxon>
        <taxon>Isosphaerales</taxon>
        <taxon>Isosphaeraceae</taxon>
        <taxon>Singulisphaera</taxon>
    </lineage>
</organism>
<keyword evidence="2" id="KW-1185">Reference proteome</keyword>
<evidence type="ECO:0000313" key="2">
    <source>
        <dbReference type="Proteomes" id="UP000010798"/>
    </source>
</evidence>
<sequence>MRRNAWNVLAIITFVVSQGAIVSADEWLGMKEKSEGHTRAKGNVEYREETRAGKEFVVIKVNVWTKVSGQGKTGRGHAIYTVWKADGTPYKIIDSRKYASTGLTDSSNENHNETEVRFLKDSYFGNFDTDELDVFAEDKGGVPTSTSDLAKWIKEVAGPEIDKARLDVMKAAAGTIKEGTNWIVRKKK</sequence>
<dbReference type="AlphaFoldDB" id="L0DRU1"/>
<proteinExistence type="predicted"/>
<gene>
    <name evidence="1" type="ordered locus">Sinac_7673</name>
</gene>
<dbReference type="EMBL" id="CP003367">
    <property type="protein sequence ID" value="AGA31702.1"/>
    <property type="molecule type" value="Genomic_DNA"/>
</dbReference>
<reference evidence="1 2" key="1">
    <citation type="submission" date="2012-02" db="EMBL/GenBank/DDBJ databases">
        <title>Complete sequence of plasmid 3 of Singulisphaera acidiphila DSM 18658.</title>
        <authorList>
            <consortium name="US DOE Joint Genome Institute (JGI-PGF)"/>
            <person name="Lucas S."/>
            <person name="Copeland A."/>
            <person name="Lapidus A."/>
            <person name="Glavina del Rio T."/>
            <person name="Dalin E."/>
            <person name="Tice H."/>
            <person name="Bruce D."/>
            <person name="Goodwin L."/>
            <person name="Pitluck S."/>
            <person name="Peters L."/>
            <person name="Ovchinnikova G."/>
            <person name="Chertkov O."/>
            <person name="Kyrpides N."/>
            <person name="Mavromatis K."/>
            <person name="Ivanova N."/>
            <person name="Brettin T."/>
            <person name="Detter J.C."/>
            <person name="Han C."/>
            <person name="Larimer F."/>
            <person name="Land M."/>
            <person name="Hauser L."/>
            <person name="Markowitz V."/>
            <person name="Cheng J.-F."/>
            <person name="Hugenholtz P."/>
            <person name="Woyke T."/>
            <person name="Wu D."/>
            <person name="Tindall B."/>
            <person name="Pomrenke H."/>
            <person name="Brambilla E."/>
            <person name="Klenk H.-P."/>
            <person name="Eisen J.A."/>
        </authorList>
    </citation>
    <scope>NUCLEOTIDE SEQUENCE [LARGE SCALE GENOMIC DNA]</scope>
    <source>
        <strain evidence="2">ATCC BAA-1392 / DSM 18658 / VKM B-2454 / MOB10</strain>
        <plasmid evidence="1 2">pSINAC03</plasmid>
    </source>
</reference>
<dbReference type="Proteomes" id="UP000010798">
    <property type="component" value="Plasmid pSINAC03"/>
</dbReference>
<geneLocation type="plasmid" evidence="1 2">
    <name>pSINAC03</name>
</geneLocation>
<keyword evidence="1" id="KW-0614">Plasmid</keyword>